<proteinExistence type="predicted"/>
<dbReference type="AlphaFoldDB" id="A0A2P2KKB9"/>
<evidence type="ECO:0000313" key="1">
    <source>
        <dbReference type="EMBL" id="MBX06157.1"/>
    </source>
</evidence>
<name>A0A2P2KKB9_RHIMU</name>
<protein>
    <submittedName>
        <fullName evidence="1">Uncharacterized protein</fullName>
    </submittedName>
</protein>
<dbReference type="EMBL" id="GGEC01025673">
    <property type="protein sequence ID" value="MBX06157.1"/>
    <property type="molecule type" value="Transcribed_RNA"/>
</dbReference>
<accession>A0A2P2KKB9</accession>
<organism evidence="1">
    <name type="scientific">Rhizophora mucronata</name>
    <name type="common">Asiatic mangrove</name>
    <dbReference type="NCBI Taxonomy" id="61149"/>
    <lineage>
        <taxon>Eukaryota</taxon>
        <taxon>Viridiplantae</taxon>
        <taxon>Streptophyta</taxon>
        <taxon>Embryophyta</taxon>
        <taxon>Tracheophyta</taxon>
        <taxon>Spermatophyta</taxon>
        <taxon>Magnoliopsida</taxon>
        <taxon>eudicotyledons</taxon>
        <taxon>Gunneridae</taxon>
        <taxon>Pentapetalae</taxon>
        <taxon>rosids</taxon>
        <taxon>fabids</taxon>
        <taxon>Malpighiales</taxon>
        <taxon>Rhizophoraceae</taxon>
        <taxon>Rhizophora</taxon>
    </lineage>
</organism>
<reference evidence="1" key="1">
    <citation type="submission" date="2018-02" db="EMBL/GenBank/DDBJ databases">
        <title>Rhizophora mucronata_Transcriptome.</title>
        <authorList>
            <person name="Meera S.P."/>
            <person name="Sreeshan A."/>
            <person name="Augustine A."/>
        </authorList>
    </citation>
    <scope>NUCLEOTIDE SEQUENCE</scope>
    <source>
        <tissue evidence="1">Leaf</tissue>
    </source>
</reference>
<sequence>MHACHGWRLIVIFSALGLLPVNVLSLSHSELFLIEYPC</sequence>